<name>A0A843XWH1_COLES</name>
<dbReference type="EMBL" id="NMUH01015028">
    <property type="protein sequence ID" value="MQM23097.1"/>
    <property type="molecule type" value="Genomic_DNA"/>
</dbReference>
<dbReference type="OrthoDB" id="1886825at2759"/>
<keyword evidence="2" id="KW-1185">Reference proteome</keyword>
<sequence>MKEEKWSLKAKIYENNEQREGLNMGWLLGWNSLERQFEGCAVLFGKRRYSSWVPTWSAYTSSAAVALPFGRADAIRVSCAGLFPTDRVD</sequence>
<protein>
    <submittedName>
        <fullName evidence="1">Uncharacterized protein</fullName>
    </submittedName>
</protein>
<dbReference type="AlphaFoldDB" id="A0A843XWH1"/>
<comment type="caution">
    <text evidence="1">The sequence shown here is derived from an EMBL/GenBank/DDBJ whole genome shotgun (WGS) entry which is preliminary data.</text>
</comment>
<proteinExistence type="predicted"/>
<evidence type="ECO:0000313" key="2">
    <source>
        <dbReference type="Proteomes" id="UP000652761"/>
    </source>
</evidence>
<organism evidence="1 2">
    <name type="scientific">Colocasia esculenta</name>
    <name type="common">Wild taro</name>
    <name type="synonym">Arum esculentum</name>
    <dbReference type="NCBI Taxonomy" id="4460"/>
    <lineage>
        <taxon>Eukaryota</taxon>
        <taxon>Viridiplantae</taxon>
        <taxon>Streptophyta</taxon>
        <taxon>Embryophyta</taxon>
        <taxon>Tracheophyta</taxon>
        <taxon>Spermatophyta</taxon>
        <taxon>Magnoliopsida</taxon>
        <taxon>Liliopsida</taxon>
        <taxon>Araceae</taxon>
        <taxon>Aroideae</taxon>
        <taxon>Colocasieae</taxon>
        <taxon>Colocasia</taxon>
    </lineage>
</organism>
<feature type="non-terminal residue" evidence="1">
    <location>
        <position position="1"/>
    </location>
</feature>
<evidence type="ECO:0000313" key="1">
    <source>
        <dbReference type="EMBL" id="MQM23097.1"/>
    </source>
</evidence>
<reference evidence="1" key="1">
    <citation type="submission" date="2017-07" db="EMBL/GenBank/DDBJ databases">
        <title>Taro Niue Genome Assembly and Annotation.</title>
        <authorList>
            <person name="Atibalentja N."/>
            <person name="Keating K."/>
            <person name="Fields C.J."/>
        </authorList>
    </citation>
    <scope>NUCLEOTIDE SEQUENCE</scope>
    <source>
        <strain evidence="1">Niue_2</strain>
        <tissue evidence="1">Leaf</tissue>
    </source>
</reference>
<dbReference type="Proteomes" id="UP000652761">
    <property type="component" value="Unassembled WGS sequence"/>
</dbReference>
<gene>
    <name evidence="1" type="ORF">Taro_056157</name>
</gene>
<accession>A0A843XWH1</accession>